<feature type="compositionally biased region" description="Low complexity" evidence="1">
    <location>
        <begin position="620"/>
        <end position="644"/>
    </location>
</feature>
<dbReference type="Proteomes" id="UP001176521">
    <property type="component" value="Unassembled WGS sequence"/>
</dbReference>
<sequence>MASLSFWGSKRATTDQTATSADNAPASTAAAESESEQQHDRQEQVPASTSDSTGTGITASNGSGGWLSSISSYIGSSIASVASPNATIDEDDAHLDSNGDLVLPRGEELADIAEGDEDDEGADKVAEDKALPALPPSVTAPAAVVKEVIAPEPAPAPAPNAPPKQLQYKTDDKGRKLLIPGPNDPPSFDPLEANRAPREGLTVPVEVTDPLAATQGYSDPAIFPNGSSFTSSNEPLNVIISSKSSPAVLTRKGLQSYLRSLNFDFECLDLHSGGPQYATIDPTGAQAQVFLYREVYTPLDHIAGTCIESLLGGNHIRGYMQAGTNAWFLAVSTEENVTKKHTIIPDGYNIGRDDLVKRSQSQPNGQTDFFFQVWRTSVEYATNLIAAGAIANHDITVDGKTAVLTVTLESTLGVPTVTNPPATAPTPAPTPVVASPAAAQGATTEPAAAATTPVDAVPATAGGAISEPAPAPAAVSTAAAEEATTQDATSADGASAAPASRKSTDRARPIKRFSMQLRRRLSGQVSKADADKLLAEVEAAEGKKQPQSRASIATERPASAALEAAAAAAAAVAPTPAPAPAAEPEADAAQSPTPLELPKLKRRESQLKKVLDRLQPRKPSSSSASPDGGARVASGSSARVVSGALPSAGQK</sequence>
<feature type="compositionally biased region" description="Polar residues" evidence="1">
    <location>
        <begin position="45"/>
        <end position="59"/>
    </location>
</feature>
<organism evidence="2 3">
    <name type="scientific">Tilletia horrida</name>
    <dbReference type="NCBI Taxonomy" id="155126"/>
    <lineage>
        <taxon>Eukaryota</taxon>
        <taxon>Fungi</taxon>
        <taxon>Dikarya</taxon>
        <taxon>Basidiomycota</taxon>
        <taxon>Ustilaginomycotina</taxon>
        <taxon>Exobasidiomycetes</taxon>
        <taxon>Tilletiales</taxon>
        <taxon>Tilletiaceae</taxon>
        <taxon>Tilletia</taxon>
    </lineage>
</organism>
<accession>A0AAN6G4A5</accession>
<feature type="compositionally biased region" description="Basic and acidic residues" evidence="1">
    <location>
        <begin position="603"/>
        <end position="615"/>
    </location>
</feature>
<comment type="caution">
    <text evidence="2">The sequence shown here is derived from an EMBL/GenBank/DDBJ whole genome shotgun (WGS) entry which is preliminary data.</text>
</comment>
<dbReference type="AlphaFoldDB" id="A0AAN6G4A5"/>
<gene>
    <name evidence="2" type="ORF">OC842_007245</name>
</gene>
<feature type="compositionally biased region" description="Low complexity" evidence="1">
    <location>
        <begin position="17"/>
        <end position="32"/>
    </location>
</feature>
<reference evidence="2" key="1">
    <citation type="journal article" date="2023" name="PhytoFront">
        <title>Draft Genome Resources of Seven Strains of Tilletia horrida, Causal Agent of Kernel Smut of Rice.</title>
        <authorList>
            <person name="Khanal S."/>
            <person name="Antony Babu S."/>
            <person name="Zhou X.G."/>
        </authorList>
    </citation>
    <scope>NUCLEOTIDE SEQUENCE</scope>
    <source>
        <strain evidence="2">TX3</strain>
    </source>
</reference>
<feature type="compositionally biased region" description="Acidic residues" evidence="1">
    <location>
        <begin position="109"/>
        <end position="121"/>
    </location>
</feature>
<keyword evidence="3" id="KW-1185">Reference proteome</keyword>
<dbReference type="EMBL" id="JAPDMQ010000862">
    <property type="protein sequence ID" value="KAK0520015.1"/>
    <property type="molecule type" value="Genomic_DNA"/>
</dbReference>
<feature type="region of interest" description="Disordered" evidence="1">
    <location>
        <begin position="1"/>
        <end position="65"/>
    </location>
</feature>
<evidence type="ECO:0000313" key="2">
    <source>
        <dbReference type="EMBL" id="KAK0520015.1"/>
    </source>
</evidence>
<feature type="region of interest" description="Disordered" evidence="1">
    <location>
        <begin position="413"/>
        <end position="527"/>
    </location>
</feature>
<feature type="compositionally biased region" description="Low complexity" evidence="1">
    <location>
        <begin position="431"/>
        <end position="500"/>
    </location>
</feature>
<proteinExistence type="predicted"/>
<feature type="region of interest" description="Disordered" evidence="1">
    <location>
        <begin position="89"/>
        <end position="133"/>
    </location>
</feature>
<evidence type="ECO:0000256" key="1">
    <source>
        <dbReference type="SAM" id="MobiDB-lite"/>
    </source>
</evidence>
<feature type="region of interest" description="Disordered" evidence="1">
    <location>
        <begin position="575"/>
        <end position="651"/>
    </location>
</feature>
<protein>
    <submittedName>
        <fullName evidence="2">Uncharacterized protein</fullName>
    </submittedName>
</protein>
<evidence type="ECO:0000313" key="3">
    <source>
        <dbReference type="Proteomes" id="UP001176521"/>
    </source>
</evidence>
<name>A0AAN6G4A5_9BASI</name>